<dbReference type="Proteomes" id="UP000291822">
    <property type="component" value="Unassembled WGS sequence"/>
</dbReference>
<dbReference type="PANTHER" id="PTHR38785:SF1">
    <property type="entry name" value="HOMOLOG OF VIRK"/>
    <property type="match status" value="1"/>
</dbReference>
<dbReference type="RefSeq" id="WP_131153040.1">
    <property type="nucleotide sequence ID" value="NZ_SJTG01000004.1"/>
</dbReference>
<accession>A0A4R0YM03</accession>
<feature type="region of interest" description="Disordered" evidence="1">
    <location>
        <begin position="254"/>
        <end position="273"/>
    </location>
</feature>
<gene>
    <name evidence="2" type="ORF">EZM97_28240</name>
</gene>
<name>A0A4R0YM03_9GAMM</name>
<organism evidence="2 3">
    <name type="scientific">Dyella soli</name>
    <dbReference type="NCBI Taxonomy" id="522319"/>
    <lineage>
        <taxon>Bacteria</taxon>
        <taxon>Pseudomonadati</taxon>
        <taxon>Pseudomonadota</taxon>
        <taxon>Gammaproteobacteria</taxon>
        <taxon>Lysobacterales</taxon>
        <taxon>Rhodanobacteraceae</taxon>
        <taxon>Dyella</taxon>
    </lineage>
</organism>
<dbReference type="InterPro" id="IPR007488">
    <property type="entry name" value="DUF535"/>
</dbReference>
<reference evidence="2 3" key="1">
    <citation type="submission" date="2019-02" db="EMBL/GenBank/DDBJ databases">
        <title>Dyella amyloliquefaciens sp. nov., isolated from forest soil.</title>
        <authorList>
            <person name="Gao Z.-H."/>
            <person name="Qiu L.-H."/>
        </authorList>
    </citation>
    <scope>NUCLEOTIDE SEQUENCE [LARGE SCALE GENOMIC DNA]</scope>
    <source>
        <strain evidence="2 3">KACC 12747</strain>
    </source>
</reference>
<evidence type="ECO:0000313" key="2">
    <source>
        <dbReference type="EMBL" id="TCI08508.1"/>
    </source>
</evidence>
<dbReference type="EMBL" id="SJTG01000004">
    <property type="protein sequence ID" value="TCI08508.1"/>
    <property type="molecule type" value="Genomic_DNA"/>
</dbReference>
<evidence type="ECO:0000313" key="3">
    <source>
        <dbReference type="Proteomes" id="UP000291822"/>
    </source>
</evidence>
<dbReference type="GO" id="GO:0006974">
    <property type="term" value="P:DNA damage response"/>
    <property type="evidence" value="ECO:0007669"/>
    <property type="project" value="TreeGrafter"/>
</dbReference>
<keyword evidence="3" id="KW-1185">Reference proteome</keyword>
<sequence length="297" mass="33379">MDSVSHATRHRRTRAAHTRGVLPVWGVLRDAVTAPSALRWRMRWQRLMAEHHALQNAAERDSRLLDRWQHRYLNRHFGPQEKARRLVEHFQSLTSMLTPVALEAIHAQGGLRLGTVVLKDGRELALKLAPPPVWGCEGELDLALSHAECDRLYSLTLTFSATRGELLIGCLQGPWGDEGRDVVRDVTKGCHGLRPKNLLMSMVYPLAETLGLPSIKGISNDAHPLSRTGKIKASYDGFWEEQGGQLGDDGYYRLPAAESPRDESGVASRHRAEFRRRESLRQGLIDQLRLTLAQSRA</sequence>
<dbReference type="AlphaFoldDB" id="A0A4R0YM03"/>
<evidence type="ECO:0000256" key="1">
    <source>
        <dbReference type="SAM" id="MobiDB-lite"/>
    </source>
</evidence>
<dbReference type="Pfam" id="PF04393">
    <property type="entry name" value="DUF535"/>
    <property type="match status" value="1"/>
</dbReference>
<comment type="caution">
    <text evidence="2">The sequence shown here is derived from an EMBL/GenBank/DDBJ whole genome shotgun (WGS) entry which is preliminary data.</text>
</comment>
<protein>
    <submittedName>
        <fullName evidence="2">DUF535 domain-containing protein</fullName>
    </submittedName>
</protein>
<dbReference type="PANTHER" id="PTHR38785">
    <property type="entry name" value="HOMOLOG OF VIRK"/>
    <property type="match status" value="1"/>
</dbReference>
<proteinExistence type="predicted"/>